<comment type="similarity">
    <text evidence="1">Belongs to the Iojap/RsfS family.</text>
</comment>
<name>A0A1Y6K2X5_9CHLR</name>
<accession>A0A1Y6K2X5</accession>
<proteinExistence type="inferred from homology"/>
<dbReference type="EMBL" id="LT859958">
    <property type="protein sequence ID" value="SMX53916.1"/>
    <property type="molecule type" value="Genomic_DNA"/>
</dbReference>
<dbReference type="GO" id="GO:0043023">
    <property type="term" value="F:ribosomal large subunit binding"/>
    <property type="evidence" value="ECO:0007669"/>
    <property type="project" value="TreeGrafter"/>
</dbReference>
<sequence length="68" mass="7858">MLESLSNGLVREIKTHFHRTAQPEGRGSAGWIVLDYGDVVVHLFSPLQRSYYRLEELWSEGNVVLRLM</sequence>
<dbReference type="KEGG" id="abat:CFX1CAM_0851"/>
<dbReference type="PANTHER" id="PTHR21043">
    <property type="entry name" value="IOJAP SUPERFAMILY ORTHOLOG"/>
    <property type="match status" value="1"/>
</dbReference>
<gene>
    <name evidence="2" type="ORF">CFX1CAM_0851</name>
</gene>
<reference evidence="3" key="1">
    <citation type="submission" date="2017-05" db="EMBL/GenBank/DDBJ databases">
        <authorList>
            <person name="Kirkegaard R."/>
            <person name="Mcilroy J S."/>
        </authorList>
    </citation>
    <scope>NUCLEOTIDE SEQUENCE [LARGE SCALE GENOMIC DNA]</scope>
</reference>
<dbReference type="InterPro" id="IPR043519">
    <property type="entry name" value="NT_sf"/>
</dbReference>
<dbReference type="GO" id="GO:0090071">
    <property type="term" value="P:negative regulation of ribosome biogenesis"/>
    <property type="evidence" value="ECO:0007669"/>
    <property type="project" value="TreeGrafter"/>
</dbReference>
<dbReference type="Pfam" id="PF02410">
    <property type="entry name" value="RsfS"/>
    <property type="match status" value="1"/>
</dbReference>
<dbReference type="AlphaFoldDB" id="A0A1Y6K2X5"/>
<dbReference type="InterPro" id="IPR004394">
    <property type="entry name" value="Iojap/RsfS/C7orf30"/>
</dbReference>
<evidence type="ECO:0000256" key="1">
    <source>
        <dbReference type="ARBA" id="ARBA00010574"/>
    </source>
</evidence>
<keyword evidence="3" id="KW-1185">Reference proteome</keyword>
<dbReference type="Proteomes" id="UP000195514">
    <property type="component" value="Chromosome I"/>
</dbReference>
<dbReference type="PANTHER" id="PTHR21043:SF0">
    <property type="entry name" value="MITOCHONDRIAL ASSEMBLY OF RIBOSOMAL LARGE SUBUNIT PROTEIN 1"/>
    <property type="match status" value="1"/>
</dbReference>
<dbReference type="SUPFAM" id="SSF81301">
    <property type="entry name" value="Nucleotidyltransferase"/>
    <property type="match status" value="1"/>
</dbReference>
<dbReference type="GO" id="GO:0017148">
    <property type="term" value="P:negative regulation of translation"/>
    <property type="evidence" value="ECO:0007669"/>
    <property type="project" value="TreeGrafter"/>
</dbReference>
<evidence type="ECO:0000313" key="2">
    <source>
        <dbReference type="EMBL" id="SMX53916.1"/>
    </source>
</evidence>
<organism evidence="2 3">
    <name type="scientific">Candidatus Brevifilum fermentans</name>
    <dbReference type="NCBI Taxonomy" id="1986204"/>
    <lineage>
        <taxon>Bacteria</taxon>
        <taxon>Bacillati</taxon>
        <taxon>Chloroflexota</taxon>
        <taxon>Anaerolineae</taxon>
        <taxon>Anaerolineales</taxon>
        <taxon>Anaerolineaceae</taxon>
        <taxon>Candidatus Brevifilum</taxon>
    </lineage>
</organism>
<evidence type="ECO:0000313" key="3">
    <source>
        <dbReference type="Proteomes" id="UP000195514"/>
    </source>
</evidence>
<protein>
    <submittedName>
        <fullName evidence="2">Ribosomal silencing factor RsfS</fullName>
    </submittedName>
</protein>
<dbReference type="Gene3D" id="3.30.460.10">
    <property type="entry name" value="Beta Polymerase, domain 2"/>
    <property type="match status" value="1"/>
</dbReference>